<protein>
    <submittedName>
        <fullName evidence="1">Uncharacterized protein</fullName>
    </submittedName>
</protein>
<dbReference type="AlphaFoldDB" id="A0A1H7KAE7"/>
<name>A0A1H7KAE7_9PROT</name>
<dbReference type="Proteomes" id="UP000198620">
    <property type="component" value="Unassembled WGS sequence"/>
</dbReference>
<organism evidence="1 2">
    <name type="scientific">Nitrosovibrio tenuis</name>
    <dbReference type="NCBI Taxonomy" id="1233"/>
    <lineage>
        <taxon>Bacteria</taxon>
        <taxon>Pseudomonadati</taxon>
        <taxon>Pseudomonadota</taxon>
        <taxon>Betaproteobacteria</taxon>
        <taxon>Nitrosomonadales</taxon>
        <taxon>Nitrosomonadaceae</taxon>
        <taxon>Nitrosovibrio</taxon>
    </lineage>
</organism>
<evidence type="ECO:0000313" key="1">
    <source>
        <dbReference type="EMBL" id="SEK83446.1"/>
    </source>
</evidence>
<keyword evidence="2" id="KW-1185">Reference proteome</keyword>
<dbReference type="EMBL" id="FOBH01000003">
    <property type="protein sequence ID" value="SEK83446.1"/>
    <property type="molecule type" value="Genomic_DNA"/>
</dbReference>
<accession>A0A1H7KAE7</accession>
<evidence type="ECO:0000313" key="2">
    <source>
        <dbReference type="Proteomes" id="UP000198620"/>
    </source>
</evidence>
<gene>
    <name evidence="1" type="ORF">SAMN05216387_103152</name>
</gene>
<reference evidence="1 2" key="1">
    <citation type="submission" date="2016-10" db="EMBL/GenBank/DDBJ databases">
        <authorList>
            <person name="de Groot N.N."/>
        </authorList>
    </citation>
    <scope>NUCLEOTIDE SEQUENCE [LARGE SCALE GENOMIC DNA]</scope>
    <source>
        <strain evidence="1 2">Nv1</strain>
    </source>
</reference>
<proteinExistence type="predicted"/>
<dbReference type="RefSeq" id="WP_090828014.1">
    <property type="nucleotide sequence ID" value="NZ_FOBH01000003.1"/>
</dbReference>
<sequence>MANGTATQELVIHSISADVAMEYLATEDWELARQSLVELEEFRSARDEIESRFEIDLTDIEAIVDLPTDSFNNLKNDMVLVIDSQLLRFSEMFRQKVCVDLDYCNLKKSKGWRIVEYLIGALAIVFDKGLIPLSFYIFKREILDELCQCPEREAEHIAD</sequence>